<dbReference type="EMBL" id="FBWC01000017">
    <property type="protein sequence ID" value="CUX37459.1"/>
    <property type="molecule type" value="Genomic_DNA"/>
</dbReference>
<gene>
    <name evidence="1" type="ORF">AGR4C_Cc80131</name>
</gene>
<name>A0A1S7QIN1_AGRTU</name>
<sequence length="111" mass="12143">MGAFFVCAQRKKRPQALCAQRLPNGKTRGLPPAAAEIGQSLATCGRRLSMSPTTWSDAPLTTAIVHVFRGYAGRYSHPPLPRDDLVASRKEDDCASRYAATRVPRAGNFRK</sequence>
<evidence type="ECO:0000313" key="1">
    <source>
        <dbReference type="EMBL" id="CUX37459.1"/>
    </source>
</evidence>
<dbReference type="AlphaFoldDB" id="A0A1S7QIN1"/>
<dbReference type="Proteomes" id="UP000191897">
    <property type="component" value="Unassembled WGS sequence"/>
</dbReference>
<reference evidence="1 2" key="1">
    <citation type="submission" date="2016-01" db="EMBL/GenBank/DDBJ databases">
        <authorList>
            <person name="Oliw E.H."/>
        </authorList>
    </citation>
    <scope>NUCLEOTIDE SEQUENCE [LARGE SCALE GENOMIC DNA]</scope>
    <source>
        <strain evidence="1 2">Kerr 14</strain>
    </source>
</reference>
<organism evidence="1 2">
    <name type="scientific">Agrobacterium tumefaciens str. Kerr 14</name>
    <dbReference type="NCBI Taxonomy" id="1183424"/>
    <lineage>
        <taxon>Bacteria</taxon>
        <taxon>Pseudomonadati</taxon>
        <taxon>Pseudomonadota</taxon>
        <taxon>Alphaproteobacteria</taxon>
        <taxon>Hyphomicrobiales</taxon>
        <taxon>Rhizobiaceae</taxon>
        <taxon>Rhizobium/Agrobacterium group</taxon>
        <taxon>Agrobacterium</taxon>
        <taxon>Agrobacterium tumefaciens complex</taxon>
    </lineage>
</organism>
<protein>
    <submittedName>
        <fullName evidence="1">Uncharacterized protein</fullName>
    </submittedName>
</protein>
<accession>A0A1S7QIN1</accession>
<evidence type="ECO:0000313" key="2">
    <source>
        <dbReference type="Proteomes" id="UP000191897"/>
    </source>
</evidence>
<proteinExistence type="predicted"/>